<dbReference type="OrthoDB" id="2498029at2759"/>
<dbReference type="RefSeq" id="XP_033598523.1">
    <property type="nucleotide sequence ID" value="XM_033744387.1"/>
</dbReference>
<dbReference type="SUPFAM" id="SSF53474">
    <property type="entry name" value="alpha/beta-Hydrolases"/>
    <property type="match status" value="1"/>
</dbReference>
<evidence type="ECO:0000256" key="1">
    <source>
        <dbReference type="ARBA" id="ARBA00029464"/>
    </source>
</evidence>
<dbReference type="GeneID" id="54485441"/>
<dbReference type="InterPro" id="IPR051411">
    <property type="entry name" value="Polyketide_trans_af380"/>
</dbReference>
<dbReference type="AlphaFoldDB" id="A0A6A6VZJ8"/>
<protein>
    <submittedName>
        <fullName evidence="2">Alpha/beta-hydrolase</fullName>
    </submittedName>
</protein>
<comment type="similarity">
    <text evidence="1">Belongs to the polyketide transferase af380 family.</text>
</comment>
<dbReference type="PANTHER" id="PTHR47751:SF2">
    <property type="entry name" value="DLTD N-TERMINAL DOMAIN PROTEIN (AFU_ORTHOLOGUE AFUA_8G00380)-RELATED"/>
    <property type="match status" value="1"/>
</dbReference>
<organism evidence="2 3">
    <name type="scientific">Pseudovirgaria hyperparasitica</name>
    <dbReference type="NCBI Taxonomy" id="470096"/>
    <lineage>
        <taxon>Eukaryota</taxon>
        <taxon>Fungi</taxon>
        <taxon>Dikarya</taxon>
        <taxon>Ascomycota</taxon>
        <taxon>Pezizomycotina</taxon>
        <taxon>Dothideomycetes</taxon>
        <taxon>Dothideomycetes incertae sedis</taxon>
        <taxon>Acrospermales</taxon>
        <taxon>Acrospermaceae</taxon>
        <taxon>Pseudovirgaria</taxon>
    </lineage>
</organism>
<keyword evidence="3" id="KW-1185">Reference proteome</keyword>
<dbReference type="EMBL" id="ML996576">
    <property type="protein sequence ID" value="KAF2756072.1"/>
    <property type="molecule type" value="Genomic_DNA"/>
</dbReference>
<reference evidence="2" key="1">
    <citation type="journal article" date="2020" name="Stud. Mycol.">
        <title>101 Dothideomycetes genomes: a test case for predicting lifestyles and emergence of pathogens.</title>
        <authorList>
            <person name="Haridas S."/>
            <person name="Albert R."/>
            <person name="Binder M."/>
            <person name="Bloem J."/>
            <person name="Labutti K."/>
            <person name="Salamov A."/>
            <person name="Andreopoulos B."/>
            <person name="Baker S."/>
            <person name="Barry K."/>
            <person name="Bills G."/>
            <person name="Bluhm B."/>
            <person name="Cannon C."/>
            <person name="Castanera R."/>
            <person name="Culley D."/>
            <person name="Daum C."/>
            <person name="Ezra D."/>
            <person name="Gonzalez J."/>
            <person name="Henrissat B."/>
            <person name="Kuo A."/>
            <person name="Liang C."/>
            <person name="Lipzen A."/>
            <person name="Lutzoni F."/>
            <person name="Magnuson J."/>
            <person name="Mondo S."/>
            <person name="Nolan M."/>
            <person name="Ohm R."/>
            <person name="Pangilinan J."/>
            <person name="Park H.-J."/>
            <person name="Ramirez L."/>
            <person name="Alfaro M."/>
            <person name="Sun H."/>
            <person name="Tritt A."/>
            <person name="Yoshinaga Y."/>
            <person name="Zwiers L.-H."/>
            <person name="Turgeon B."/>
            <person name="Goodwin S."/>
            <person name="Spatafora J."/>
            <person name="Crous P."/>
            <person name="Grigoriev I."/>
        </authorList>
    </citation>
    <scope>NUCLEOTIDE SEQUENCE</scope>
    <source>
        <strain evidence="2">CBS 121739</strain>
    </source>
</reference>
<name>A0A6A6VZJ8_9PEZI</name>
<evidence type="ECO:0000313" key="2">
    <source>
        <dbReference type="EMBL" id="KAF2756072.1"/>
    </source>
</evidence>
<dbReference type="Gene3D" id="3.40.50.1820">
    <property type="entry name" value="alpha/beta hydrolase"/>
    <property type="match status" value="1"/>
</dbReference>
<sequence length="254" mass="28463">MIAPTIADRFHAAGITVLLYDPRSFGESDGVPREDVEPYKQMEDYSDAFTFLLSLPTVDPRCAGVWGISLSASTAACAGALDARMQFVIAISPPSSFSYSPESLRYILNTAAEDQGRRSSGKEPIYCPALGSKGECLLEGMSCEEDYGFILEYLKSCLSWTNRCTIQSFCRLLTFHPKEMLKRASPKSPLIIGGDRDMISPVEDLLEIFHVLKQPKRWHLEKGKGHFDVHQGESCVKVQTDWIRSIKWNLDQEE</sequence>
<proteinExistence type="inferred from homology"/>
<accession>A0A6A6VZJ8</accession>
<evidence type="ECO:0000313" key="3">
    <source>
        <dbReference type="Proteomes" id="UP000799437"/>
    </source>
</evidence>
<gene>
    <name evidence="2" type="ORF">EJ05DRAFT_478111</name>
</gene>
<dbReference type="PANTHER" id="PTHR47751">
    <property type="entry name" value="SUPERFAMILY HYDROLASE, PUTATIVE (AFU_ORTHOLOGUE AFUA_2G16580)-RELATED"/>
    <property type="match status" value="1"/>
</dbReference>
<dbReference type="InterPro" id="IPR029058">
    <property type="entry name" value="AB_hydrolase_fold"/>
</dbReference>
<dbReference type="Gene3D" id="1.10.10.800">
    <property type="match status" value="1"/>
</dbReference>
<dbReference type="Proteomes" id="UP000799437">
    <property type="component" value="Unassembled WGS sequence"/>
</dbReference>